<protein>
    <recommendedName>
        <fullName evidence="3">DNA binding HTH domain-containing protein</fullName>
    </recommendedName>
</protein>
<gene>
    <name evidence="1" type="ORF">BCT49_22655</name>
</gene>
<dbReference type="Proteomes" id="UP000235406">
    <property type="component" value="Unassembled WGS sequence"/>
</dbReference>
<proteinExistence type="predicted"/>
<organism evidence="1 2">
    <name type="scientific">Vibrio lentus</name>
    <dbReference type="NCBI Taxonomy" id="136468"/>
    <lineage>
        <taxon>Bacteria</taxon>
        <taxon>Pseudomonadati</taxon>
        <taxon>Pseudomonadota</taxon>
        <taxon>Gammaproteobacteria</taxon>
        <taxon>Vibrionales</taxon>
        <taxon>Vibrionaceae</taxon>
        <taxon>Vibrio</taxon>
    </lineage>
</organism>
<reference evidence="2" key="1">
    <citation type="submission" date="2016-07" db="EMBL/GenBank/DDBJ databases">
        <title>Nontailed viruses are major unrecognized killers of bacteria in the ocean.</title>
        <authorList>
            <person name="Kauffman K."/>
            <person name="Hussain F."/>
            <person name="Yang J."/>
            <person name="Arevalo P."/>
            <person name="Brown J."/>
            <person name="Cutler M."/>
            <person name="Kelly L."/>
            <person name="Polz M.F."/>
        </authorList>
    </citation>
    <scope>NUCLEOTIDE SEQUENCE [LARGE SCALE GENOMIC DNA]</scope>
    <source>
        <strain evidence="2">10N.261.46.F8</strain>
    </source>
</reference>
<evidence type="ECO:0000313" key="2">
    <source>
        <dbReference type="Proteomes" id="UP000235406"/>
    </source>
</evidence>
<name>A0A2N7KJJ3_9VIBR</name>
<accession>A0A2N7KJJ3</accession>
<comment type="caution">
    <text evidence="1">The sequence shown here is derived from an EMBL/GenBank/DDBJ whole genome shotgun (WGS) entry which is preliminary data.</text>
</comment>
<evidence type="ECO:0000313" key="1">
    <source>
        <dbReference type="EMBL" id="PMM76256.1"/>
    </source>
</evidence>
<evidence type="ECO:0008006" key="3">
    <source>
        <dbReference type="Google" id="ProtNLM"/>
    </source>
</evidence>
<dbReference type="EMBL" id="MCZK01000033">
    <property type="protein sequence ID" value="PMM76256.1"/>
    <property type="molecule type" value="Genomic_DNA"/>
</dbReference>
<dbReference type="AlphaFoldDB" id="A0A2N7KJJ3"/>
<sequence>MLIKQVVMNGVWSDATVLPDVSWIMPLVVEELFLVMSEHTSNKTKAAKMLGVHRGRYCSKVDALLLNKQNDIPSC</sequence>